<accession>A0ABM9DTP9</accession>
<reference evidence="1 2" key="1">
    <citation type="submission" date="2022-03" db="EMBL/GenBank/DDBJ databases">
        <authorList>
            <person name="Brunel B."/>
        </authorList>
    </citation>
    <scope>NUCLEOTIDE SEQUENCE [LARGE SCALE GENOMIC DNA]</scope>
    <source>
        <strain evidence="1">STM5069sample</strain>
    </source>
</reference>
<evidence type="ECO:0000313" key="1">
    <source>
        <dbReference type="EMBL" id="CAH2400071.1"/>
    </source>
</evidence>
<organism evidence="1 2">
    <name type="scientific">Mesorhizobium escarrei</name>
    <dbReference type="NCBI Taxonomy" id="666018"/>
    <lineage>
        <taxon>Bacteria</taxon>
        <taxon>Pseudomonadati</taxon>
        <taxon>Pseudomonadota</taxon>
        <taxon>Alphaproteobacteria</taxon>
        <taxon>Hyphomicrobiales</taxon>
        <taxon>Phyllobacteriaceae</taxon>
        <taxon>Mesorhizobium</taxon>
    </lineage>
</organism>
<keyword evidence="2" id="KW-1185">Reference proteome</keyword>
<protein>
    <submittedName>
        <fullName evidence="1">Uncharacterized protein</fullName>
    </submittedName>
</protein>
<gene>
    <name evidence="1" type="ORF">MES5069_240036</name>
</gene>
<evidence type="ECO:0000313" key="2">
    <source>
        <dbReference type="Proteomes" id="UP001153050"/>
    </source>
</evidence>
<dbReference type="EMBL" id="CAKXZT010000118">
    <property type="protein sequence ID" value="CAH2400071.1"/>
    <property type="molecule type" value="Genomic_DNA"/>
</dbReference>
<name>A0ABM9DTP9_9HYPH</name>
<proteinExistence type="predicted"/>
<sequence>MVIVFLFQIVLMSGKFFTRVVMTEPLRTLGSGAWAGFWAACSKEPAHDRYEKPYPARHKRRGTTEP</sequence>
<dbReference type="Proteomes" id="UP001153050">
    <property type="component" value="Unassembled WGS sequence"/>
</dbReference>
<comment type="caution">
    <text evidence="1">The sequence shown here is derived from an EMBL/GenBank/DDBJ whole genome shotgun (WGS) entry which is preliminary data.</text>
</comment>